<accession>A0ABW0IEW7</accession>
<name>A0ABW0IEW7_9BACT</name>
<dbReference type="RefSeq" id="WP_379848362.1">
    <property type="nucleotide sequence ID" value="NZ_JBHSMA010000006.1"/>
</dbReference>
<dbReference type="Proteomes" id="UP001596106">
    <property type="component" value="Unassembled WGS sequence"/>
</dbReference>
<evidence type="ECO:0000313" key="1">
    <source>
        <dbReference type="EMBL" id="MFC5411469.1"/>
    </source>
</evidence>
<comment type="caution">
    <text evidence="1">The sequence shown here is derived from an EMBL/GenBank/DDBJ whole genome shotgun (WGS) entry which is preliminary data.</text>
</comment>
<dbReference type="EMBL" id="JBHSMA010000006">
    <property type="protein sequence ID" value="MFC5411469.1"/>
    <property type="molecule type" value="Genomic_DNA"/>
</dbReference>
<organism evidence="1 2">
    <name type="scientific">Larkinella bovis</name>
    <dbReference type="NCBI Taxonomy" id="683041"/>
    <lineage>
        <taxon>Bacteria</taxon>
        <taxon>Pseudomonadati</taxon>
        <taxon>Bacteroidota</taxon>
        <taxon>Cytophagia</taxon>
        <taxon>Cytophagales</taxon>
        <taxon>Spirosomataceae</taxon>
        <taxon>Larkinella</taxon>
    </lineage>
</organism>
<sequence length="81" mass="9496">MKKLHELSFEEIQHLYSYALDLATTYHKDAEAQFDQKEMDKGNKFKTLENEWTEYARLLDQELQNRVKAALGQAYAPTGLE</sequence>
<reference evidence="2" key="1">
    <citation type="journal article" date="2019" name="Int. J. Syst. Evol. Microbiol.">
        <title>The Global Catalogue of Microorganisms (GCM) 10K type strain sequencing project: providing services to taxonomists for standard genome sequencing and annotation.</title>
        <authorList>
            <consortium name="The Broad Institute Genomics Platform"/>
            <consortium name="The Broad Institute Genome Sequencing Center for Infectious Disease"/>
            <person name="Wu L."/>
            <person name="Ma J."/>
        </authorList>
    </citation>
    <scope>NUCLEOTIDE SEQUENCE [LARGE SCALE GENOMIC DNA]</scope>
    <source>
        <strain evidence="2">CCUG 55250</strain>
    </source>
</reference>
<proteinExistence type="predicted"/>
<protein>
    <submittedName>
        <fullName evidence="1">Uncharacterized protein</fullName>
    </submittedName>
</protein>
<gene>
    <name evidence="1" type="ORF">ACFPMF_19255</name>
</gene>
<keyword evidence="2" id="KW-1185">Reference proteome</keyword>
<evidence type="ECO:0000313" key="2">
    <source>
        <dbReference type="Proteomes" id="UP001596106"/>
    </source>
</evidence>